<feature type="transmembrane region" description="Helical" evidence="8">
    <location>
        <begin position="102"/>
        <end position="121"/>
    </location>
</feature>
<evidence type="ECO:0000256" key="5">
    <source>
        <dbReference type="ARBA" id="ARBA00022824"/>
    </source>
</evidence>
<evidence type="ECO:0000256" key="6">
    <source>
        <dbReference type="ARBA" id="ARBA00022989"/>
    </source>
</evidence>
<dbReference type="OrthoDB" id="17098at2759"/>
<gene>
    <name evidence="10" type="ORF">EDS130_LOCUS11729</name>
</gene>
<dbReference type="SMART" id="SM00213">
    <property type="entry name" value="UBQ"/>
    <property type="match status" value="1"/>
</dbReference>
<protein>
    <recommendedName>
        <fullName evidence="3">UDP-N-acetylglucosamine transferase subunit ALG14</fullName>
    </recommendedName>
</protein>
<evidence type="ECO:0000256" key="1">
    <source>
        <dbReference type="ARBA" id="ARBA00004389"/>
    </source>
</evidence>
<dbReference type="PANTHER" id="PTHR12154">
    <property type="entry name" value="GLYCOSYL TRANSFERASE-RELATED"/>
    <property type="match status" value="1"/>
</dbReference>
<dbReference type="Gene3D" id="3.10.20.90">
    <property type="entry name" value="Phosphatidylinositol 3-kinase Catalytic Subunit, Chain A, domain 1"/>
    <property type="match status" value="1"/>
</dbReference>
<dbReference type="InterPro" id="IPR013969">
    <property type="entry name" value="Oligosacch_biosynth_Alg14"/>
</dbReference>
<evidence type="ECO:0000256" key="4">
    <source>
        <dbReference type="ARBA" id="ARBA00022692"/>
    </source>
</evidence>
<dbReference type="Proteomes" id="UP000663852">
    <property type="component" value="Unassembled WGS sequence"/>
</dbReference>
<evidence type="ECO:0000313" key="10">
    <source>
        <dbReference type="EMBL" id="CAF0939185.1"/>
    </source>
</evidence>
<evidence type="ECO:0000313" key="11">
    <source>
        <dbReference type="Proteomes" id="UP000663852"/>
    </source>
</evidence>
<evidence type="ECO:0000256" key="2">
    <source>
        <dbReference type="ARBA" id="ARBA00009731"/>
    </source>
</evidence>
<dbReference type="PROSITE" id="PS50053">
    <property type="entry name" value="UBIQUITIN_2"/>
    <property type="match status" value="1"/>
</dbReference>
<organism evidence="10 11">
    <name type="scientific">Adineta ricciae</name>
    <name type="common">Rotifer</name>
    <dbReference type="NCBI Taxonomy" id="249248"/>
    <lineage>
        <taxon>Eukaryota</taxon>
        <taxon>Metazoa</taxon>
        <taxon>Spiralia</taxon>
        <taxon>Gnathifera</taxon>
        <taxon>Rotifera</taxon>
        <taxon>Eurotatoria</taxon>
        <taxon>Bdelloidea</taxon>
        <taxon>Adinetida</taxon>
        <taxon>Adinetidae</taxon>
        <taxon>Adineta</taxon>
    </lineage>
</organism>
<feature type="transmembrane region" description="Helical" evidence="8">
    <location>
        <begin position="127"/>
        <end position="152"/>
    </location>
</feature>
<dbReference type="Pfam" id="PF08660">
    <property type="entry name" value="Alg14"/>
    <property type="match status" value="1"/>
</dbReference>
<keyword evidence="4 8" id="KW-0812">Transmembrane</keyword>
<dbReference type="GO" id="GO:0043541">
    <property type="term" value="C:UDP-N-acetylglucosamine transferase complex"/>
    <property type="evidence" value="ECO:0007669"/>
    <property type="project" value="TreeGrafter"/>
</dbReference>
<keyword evidence="6 8" id="KW-1133">Transmembrane helix</keyword>
<evidence type="ECO:0000256" key="8">
    <source>
        <dbReference type="SAM" id="Phobius"/>
    </source>
</evidence>
<dbReference type="EMBL" id="CAJNOJ010000043">
    <property type="protein sequence ID" value="CAF0939185.1"/>
    <property type="molecule type" value="Genomic_DNA"/>
</dbReference>
<dbReference type="InterPro" id="IPR000626">
    <property type="entry name" value="Ubiquitin-like_dom"/>
</dbReference>
<dbReference type="PANTHER" id="PTHR12154:SF4">
    <property type="entry name" value="UDP-N-ACETYLGLUCOSAMINE TRANSFERASE SUBUNIT ALG14 HOMOLOG"/>
    <property type="match status" value="1"/>
</dbReference>
<feature type="domain" description="Ubiquitin-like" evidence="9">
    <location>
        <begin position="1"/>
        <end position="75"/>
    </location>
</feature>
<evidence type="ECO:0000256" key="3">
    <source>
        <dbReference type="ARBA" id="ARBA00017467"/>
    </source>
</evidence>
<comment type="subcellular location">
    <subcellularLocation>
        <location evidence="1">Endoplasmic reticulum membrane</location>
        <topology evidence="1">Single-pass membrane protein</topology>
    </subcellularLocation>
</comment>
<comment type="similarity">
    <text evidence="2">Belongs to the ALG14 family.</text>
</comment>
<accession>A0A814CBA1</accession>
<keyword evidence="7 8" id="KW-0472">Membrane</keyword>
<evidence type="ECO:0000259" key="9">
    <source>
        <dbReference type="PROSITE" id="PS50053"/>
    </source>
</evidence>
<dbReference type="SUPFAM" id="SSF54236">
    <property type="entry name" value="Ubiquitin-like"/>
    <property type="match status" value="1"/>
</dbReference>
<dbReference type="InterPro" id="IPR029071">
    <property type="entry name" value="Ubiquitin-like_domsf"/>
</dbReference>
<sequence length="204" mass="23099">MQIFVRGAAELIPLDLEKEDSVQDIREYIAEEYDVDMDELVLSYNGTPMNDEQTVEQLGFVSGATLDATVKLFGGKVHGSLARAEDMDVTFINRSRHVGQSYISSVFTTLWAFFTVIPFVYRIRPKLILINGPGTCIPIVIASLLLSILFLIRRPKIVFVESICRVQSLSLTGKILQYLPVNILVQWPQLTERYPKTQYIGRLV</sequence>
<dbReference type="Gene3D" id="3.40.50.2000">
    <property type="entry name" value="Glycogen Phosphorylase B"/>
    <property type="match status" value="1"/>
</dbReference>
<reference evidence="10" key="1">
    <citation type="submission" date="2021-02" db="EMBL/GenBank/DDBJ databases">
        <authorList>
            <person name="Nowell W R."/>
        </authorList>
    </citation>
    <scope>NUCLEOTIDE SEQUENCE</scope>
</reference>
<dbReference type="GO" id="GO:0004577">
    <property type="term" value="F:N-acetylglucosaminyldiphosphodolichol N-acetylglucosaminyltransferase activity"/>
    <property type="evidence" value="ECO:0007669"/>
    <property type="project" value="TreeGrafter"/>
</dbReference>
<dbReference type="AlphaFoldDB" id="A0A814CBA1"/>
<dbReference type="GO" id="GO:0006488">
    <property type="term" value="P:dolichol-linked oligosaccharide biosynthetic process"/>
    <property type="evidence" value="ECO:0007669"/>
    <property type="project" value="InterPro"/>
</dbReference>
<name>A0A814CBA1_ADIRI</name>
<proteinExistence type="inferred from homology"/>
<evidence type="ECO:0000256" key="7">
    <source>
        <dbReference type="ARBA" id="ARBA00023136"/>
    </source>
</evidence>
<keyword evidence="5" id="KW-0256">Endoplasmic reticulum</keyword>
<dbReference type="Pfam" id="PF00240">
    <property type="entry name" value="ubiquitin"/>
    <property type="match status" value="1"/>
</dbReference>
<comment type="caution">
    <text evidence="10">The sequence shown here is derived from an EMBL/GenBank/DDBJ whole genome shotgun (WGS) entry which is preliminary data.</text>
</comment>